<keyword evidence="2" id="KW-1185">Reference proteome</keyword>
<dbReference type="Proteomes" id="UP000502677">
    <property type="component" value="Chromosome"/>
</dbReference>
<gene>
    <name evidence="1" type="ORF">G7068_13675</name>
</gene>
<protein>
    <submittedName>
        <fullName evidence="1">Uncharacterized protein</fullName>
    </submittedName>
</protein>
<evidence type="ECO:0000313" key="1">
    <source>
        <dbReference type="EMBL" id="QIK64128.1"/>
    </source>
</evidence>
<organism evidence="1 2">
    <name type="scientific">Leucobacter viscericola</name>
    <dbReference type="NCBI Taxonomy" id="2714935"/>
    <lineage>
        <taxon>Bacteria</taxon>
        <taxon>Bacillati</taxon>
        <taxon>Actinomycetota</taxon>
        <taxon>Actinomycetes</taxon>
        <taxon>Micrococcales</taxon>
        <taxon>Microbacteriaceae</taxon>
        <taxon>Leucobacter</taxon>
    </lineage>
</organism>
<evidence type="ECO:0000313" key="2">
    <source>
        <dbReference type="Proteomes" id="UP000502677"/>
    </source>
</evidence>
<accession>A0A6G7XID2</accession>
<dbReference type="RefSeq" id="WP_166292468.1">
    <property type="nucleotide sequence ID" value="NZ_CP049863.1"/>
</dbReference>
<dbReference type="AlphaFoldDB" id="A0A6G7XID2"/>
<dbReference type="KEGG" id="lvi:G7068_13675"/>
<name>A0A6G7XID2_9MICO</name>
<dbReference type="EMBL" id="CP049863">
    <property type="protein sequence ID" value="QIK64128.1"/>
    <property type="molecule type" value="Genomic_DNA"/>
</dbReference>
<sequence>MSEKPDDVKTSPYVSTTTPWWADDAEWARVREGEARVEKVKRELEEMDSAAPERGEG</sequence>
<reference evidence="1 2" key="1">
    <citation type="submission" date="2020-03" db="EMBL/GenBank/DDBJ databases">
        <title>Leucobacter sp. nov., isolated from beetles.</title>
        <authorList>
            <person name="Hyun D.-W."/>
            <person name="Bae J.-W."/>
        </authorList>
    </citation>
    <scope>NUCLEOTIDE SEQUENCE [LARGE SCALE GENOMIC DNA]</scope>
    <source>
        <strain evidence="1 2">HDW9C</strain>
    </source>
</reference>
<proteinExistence type="predicted"/>